<gene>
    <name evidence="4" type="ORF">CANINC_002140</name>
</gene>
<proteinExistence type="inferred from homology"/>
<dbReference type="Gene3D" id="3.40.50.300">
    <property type="entry name" value="P-loop containing nucleotide triphosphate hydrolases"/>
    <property type="match status" value="1"/>
</dbReference>
<dbReference type="PANTHER" id="PTHR10695">
    <property type="entry name" value="DEPHOSPHO-COA KINASE-RELATED"/>
    <property type="match status" value="1"/>
</dbReference>
<dbReference type="GO" id="GO:0015937">
    <property type="term" value="P:coenzyme A biosynthetic process"/>
    <property type="evidence" value="ECO:0007669"/>
    <property type="project" value="InterPro"/>
</dbReference>
<evidence type="ECO:0008006" key="6">
    <source>
        <dbReference type="Google" id="ProtNLM"/>
    </source>
</evidence>
<keyword evidence="3" id="KW-0472">Membrane</keyword>
<keyword evidence="1" id="KW-0547">Nucleotide-binding</keyword>
<dbReference type="EMBL" id="SELW01000331">
    <property type="protein sequence ID" value="TID29183.1"/>
    <property type="molecule type" value="Genomic_DNA"/>
</dbReference>
<keyword evidence="3" id="KW-0812">Transmembrane</keyword>
<evidence type="ECO:0000256" key="2">
    <source>
        <dbReference type="ARBA" id="ARBA00022840"/>
    </source>
</evidence>
<dbReference type="OrthoDB" id="247245at2759"/>
<evidence type="ECO:0000256" key="1">
    <source>
        <dbReference type="ARBA" id="ARBA00022741"/>
    </source>
</evidence>
<reference evidence="4 5" key="1">
    <citation type="journal article" date="2019" name="Front. Genet.">
        <title>Whole-Genome Sequencing of the Opportunistic Yeast Pathogen Candida inconspicua Uncovers Its Hybrid Origin.</title>
        <authorList>
            <person name="Mixao V."/>
            <person name="Hansen A.P."/>
            <person name="Saus E."/>
            <person name="Boekhout T."/>
            <person name="Lass-Florl C."/>
            <person name="Gabaldon T."/>
        </authorList>
    </citation>
    <scope>NUCLEOTIDE SEQUENCE [LARGE SCALE GENOMIC DNA]</scope>
    <source>
        <strain evidence="4 5">CBS 180</strain>
    </source>
</reference>
<dbReference type="HAMAP" id="MF_00376">
    <property type="entry name" value="Dephospho_CoA_kinase"/>
    <property type="match status" value="1"/>
</dbReference>
<keyword evidence="2" id="KW-0067">ATP-binding</keyword>
<name>A0A4T0X3B2_9ASCO</name>
<dbReference type="STRING" id="52247.A0A4T0X3B2"/>
<protein>
    <recommendedName>
        <fullName evidence="6">Dephospho-CoA kinase</fullName>
    </recommendedName>
</protein>
<comment type="caution">
    <text evidence="4">The sequence shown here is derived from an EMBL/GenBank/DDBJ whole genome shotgun (WGS) entry which is preliminary data.</text>
</comment>
<dbReference type="SUPFAM" id="SSF52540">
    <property type="entry name" value="P-loop containing nucleoside triphosphate hydrolases"/>
    <property type="match status" value="1"/>
</dbReference>
<evidence type="ECO:0000256" key="3">
    <source>
        <dbReference type="SAM" id="Phobius"/>
    </source>
</evidence>
<keyword evidence="5" id="KW-1185">Reference proteome</keyword>
<dbReference type="GO" id="GO:0004140">
    <property type="term" value="F:dephospho-CoA kinase activity"/>
    <property type="evidence" value="ECO:0007669"/>
    <property type="project" value="InterPro"/>
</dbReference>
<dbReference type="PANTHER" id="PTHR10695:SF46">
    <property type="entry name" value="BIFUNCTIONAL COENZYME A SYNTHASE-RELATED"/>
    <property type="match status" value="1"/>
</dbReference>
<dbReference type="AlphaFoldDB" id="A0A4T0X3B2"/>
<organism evidence="4 5">
    <name type="scientific">Pichia inconspicua</name>
    <dbReference type="NCBI Taxonomy" id="52247"/>
    <lineage>
        <taxon>Eukaryota</taxon>
        <taxon>Fungi</taxon>
        <taxon>Dikarya</taxon>
        <taxon>Ascomycota</taxon>
        <taxon>Saccharomycotina</taxon>
        <taxon>Pichiomycetes</taxon>
        <taxon>Pichiales</taxon>
        <taxon>Pichiaceae</taxon>
        <taxon>Pichia</taxon>
    </lineage>
</organism>
<feature type="transmembrane region" description="Helical" evidence="3">
    <location>
        <begin position="220"/>
        <end position="241"/>
    </location>
</feature>
<dbReference type="NCBIfam" id="TIGR00152">
    <property type="entry name" value="dephospho-CoA kinase"/>
    <property type="match status" value="1"/>
</dbReference>
<dbReference type="InterPro" id="IPR001977">
    <property type="entry name" value="Depp_CoAkinase"/>
</dbReference>
<dbReference type="Proteomes" id="UP000307173">
    <property type="component" value="Unassembled WGS sequence"/>
</dbReference>
<dbReference type="InterPro" id="IPR027417">
    <property type="entry name" value="P-loop_NTPase"/>
</dbReference>
<accession>A0A4T0X3B2</accession>
<evidence type="ECO:0000313" key="5">
    <source>
        <dbReference type="Proteomes" id="UP000307173"/>
    </source>
</evidence>
<dbReference type="GO" id="GO:0005524">
    <property type="term" value="F:ATP binding"/>
    <property type="evidence" value="ECO:0007669"/>
    <property type="project" value="UniProtKB-KW"/>
</dbReference>
<sequence length="255" mass="29294">MLILGLTGGISTGKSTVSSYLSEKYKIPIIDADKIARDVVKPNTPAYNAIVEHFSPRIPELISKEDRSLNGAALGAYVFNDKEELKKLNSITHPAVRKQILHKIFNYYIQKQPVIILDIPLLFESGMDWLYSRVLTVTCEPDTQLSRLLKRNPELTTTQAENRIKSQMLLPLKTALSDYVIENNGSVEELKQKIDEFVTLNLPTVRYNRRNNVSYLVHNLWNYLQVIFPPFAVIGGLWAFLRKLRLRLIYKLTNY</sequence>
<evidence type="ECO:0000313" key="4">
    <source>
        <dbReference type="EMBL" id="TID29183.1"/>
    </source>
</evidence>
<dbReference type="Pfam" id="PF01121">
    <property type="entry name" value="CoaE"/>
    <property type="match status" value="1"/>
</dbReference>
<dbReference type="CDD" id="cd02022">
    <property type="entry name" value="DPCK"/>
    <property type="match status" value="1"/>
</dbReference>
<keyword evidence="3" id="KW-1133">Transmembrane helix</keyword>
<dbReference type="PROSITE" id="PS51219">
    <property type="entry name" value="DPCK"/>
    <property type="match status" value="1"/>
</dbReference>